<evidence type="ECO:0000313" key="6">
    <source>
        <dbReference type="EMBL" id="OQO12112.1"/>
    </source>
</evidence>
<gene>
    <name evidence="6" type="ORF">B0A48_02751</name>
</gene>
<feature type="region of interest" description="Disordered" evidence="2">
    <location>
        <begin position="749"/>
        <end position="813"/>
    </location>
</feature>
<feature type="domain" description="RRN6 helical bundle" evidence="5">
    <location>
        <begin position="551"/>
        <end position="745"/>
    </location>
</feature>
<name>A0A1V8TLK8_9PEZI</name>
<keyword evidence="7" id="KW-1185">Reference proteome</keyword>
<dbReference type="InterPro" id="IPR048537">
    <property type="entry name" value="RRN6_HB"/>
</dbReference>
<dbReference type="GO" id="GO:0042790">
    <property type="term" value="P:nucleolar large rRNA transcription by RNA polymerase I"/>
    <property type="evidence" value="ECO:0007669"/>
    <property type="project" value="TreeGrafter"/>
</dbReference>
<dbReference type="InterPro" id="IPR048535">
    <property type="entry name" value="RRN6_beta-prop"/>
</dbReference>
<feature type="domain" description="RRN6 beta-propeller" evidence="3">
    <location>
        <begin position="115"/>
        <end position="462"/>
    </location>
</feature>
<feature type="region of interest" description="Disordered" evidence="2">
    <location>
        <begin position="956"/>
        <end position="978"/>
    </location>
</feature>
<dbReference type="PANTHER" id="PTHR28221:SF2">
    <property type="entry name" value="RNA POLYMERASE I-SPECIFIC TRANSCRIPTION INITIATION FACTOR RRN6"/>
    <property type="match status" value="1"/>
</dbReference>
<evidence type="ECO:0000256" key="2">
    <source>
        <dbReference type="SAM" id="MobiDB-lite"/>
    </source>
</evidence>
<comment type="caution">
    <text evidence="6">The sequence shown here is derived from an EMBL/GenBank/DDBJ whole genome shotgun (WGS) entry which is preliminary data.</text>
</comment>
<accession>A0A1V8TLK8</accession>
<dbReference type="GO" id="GO:0001163">
    <property type="term" value="F:RNA polymerase I transcription regulatory region sequence-specific DNA binding"/>
    <property type="evidence" value="ECO:0007669"/>
    <property type="project" value="TreeGrafter"/>
</dbReference>
<reference evidence="7" key="1">
    <citation type="submission" date="2017-03" db="EMBL/GenBank/DDBJ databases">
        <title>Genomes of endolithic fungi from Antarctica.</title>
        <authorList>
            <person name="Coleine C."/>
            <person name="Masonjones S."/>
            <person name="Stajich J.E."/>
        </authorList>
    </citation>
    <scope>NUCLEOTIDE SEQUENCE [LARGE SCALE GENOMIC DNA]</scope>
    <source>
        <strain evidence="7">CCFEE 5527</strain>
    </source>
</reference>
<organism evidence="6 7">
    <name type="scientific">Cryoendolithus antarcticus</name>
    <dbReference type="NCBI Taxonomy" id="1507870"/>
    <lineage>
        <taxon>Eukaryota</taxon>
        <taxon>Fungi</taxon>
        <taxon>Dikarya</taxon>
        <taxon>Ascomycota</taxon>
        <taxon>Pezizomycotina</taxon>
        <taxon>Dothideomycetes</taxon>
        <taxon>Dothideomycetidae</taxon>
        <taxon>Cladosporiales</taxon>
        <taxon>Cladosporiaceae</taxon>
        <taxon>Cryoendolithus</taxon>
    </lineage>
</organism>
<protein>
    <recommendedName>
        <fullName evidence="8">RNA polymerase I-specific transcription initiation factor RRN6-like protein</fullName>
    </recommendedName>
</protein>
<dbReference type="STRING" id="1507870.A0A1V8TLK8"/>
<evidence type="ECO:0000259" key="4">
    <source>
        <dbReference type="Pfam" id="PF20639"/>
    </source>
</evidence>
<evidence type="ECO:0008006" key="8">
    <source>
        <dbReference type="Google" id="ProtNLM"/>
    </source>
</evidence>
<dbReference type="InParanoid" id="A0A1V8TLK8"/>
<evidence type="ECO:0000256" key="1">
    <source>
        <dbReference type="SAM" id="Coils"/>
    </source>
</evidence>
<feature type="domain" description="RRN6 K-rich C-terminal" evidence="4">
    <location>
        <begin position="844"/>
        <end position="978"/>
    </location>
</feature>
<feature type="compositionally biased region" description="Polar residues" evidence="2">
    <location>
        <begin position="784"/>
        <end position="793"/>
    </location>
</feature>
<dbReference type="GO" id="GO:0070860">
    <property type="term" value="C:RNA polymerase I core factor complex"/>
    <property type="evidence" value="ECO:0007669"/>
    <property type="project" value="TreeGrafter"/>
</dbReference>
<evidence type="ECO:0000259" key="3">
    <source>
        <dbReference type="Pfam" id="PF10214"/>
    </source>
</evidence>
<evidence type="ECO:0000259" key="5">
    <source>
        <dbReference type="Pfam" id="PF20640"/>
    </source>
</evidence>
<dbReference type="Pfam" id="PF20639">
    <property type="entry name" value="Rrn6_K-rich"/>
    <property type="match status" value="1"/>
</dbReference>
<dbReference type="AlphaFoldDB" id="A0A1V8TLK8"/>
<feature type="compositionally biased region" description="Low complexity" evidence="2">
    <location>
        <begin position="794"/>
        <end position="813"/>
    </location>
</feature>
<evidence type="ECO:0000313" key="7">
    <source>
        <dbReference type="Proteomes" id="UP000192596"/>
    </source>
</evidence>
<feature type="coiled-coil region" evidence="1">
    <location>
        <begin position="873"/>
        <end position="900"/>
    </location>
</feature>
<proteinExistence type="predicted"/>
<feature type="compositionally biased region" description="Basic residues" evidence="2">
    <location>
        <begin position="969"/>
        <end position="978"/>
    </location>
</feature>
<dbReference type="Proteomes" id="UP000192596">
    <property type="component" value="Unassembled WGS sequence"/>
</dbReference>
<dbReference type="GO" id="GO:0001179">
    <property type="term" value="F:RNA polymerase I general transcription initiation factor binding"/>
    <property type="evidence" value="ECO:0007669"/>
    <property type="project" value="TreeGrafter"/>
</dbReference>
<sequence length="978" mass="107058">MADHGQTDLPYGHYGNAIYDPEERMWSFQKTVYEERRVLTCLRDSTSTPPGTRDLPLKLDAGNADHEHPLFPSVRRQKQIDALVRRQPEVQPAAGLLGDFLRVSEAVGAATANHDPARSRLMSFGRIFHETLRRPVHAVAFATGPTGSDVRIELVQMQRQGWDDSRDVWLEVPTPTGIGTTWKGPGVPVQQVHFAQPAEGGEALLAVRLITSSVFFRPVMRKHGSQRLDANAILEPSINQTGGVPHADIAFNPSYGRQFAVIDQRGDWSLWEFTSQMSSKVRRIHTSVSRNTAGHNLEDGWARIIWVASPSIVLAATRTGATLFDTSTEPAEGTKISLGVLAGSGRVLDIAVIPSHLDWCCVLTSTHLCYVHVAKGKDDTIESRIEARVAHFRGEADISLRLQVVGDGSGRPSEFARDISHSDSIPDSLALIQSVTSPMVAAYRTTIDEREILTLQDPTTLRLRSDPDDLSKIVDWTMSSVEIRGKTSQRSHSTTISRCQVADIRFLGLTALRQDTALVQELYLSHTAADIDLPKELPTWASKLEKSSSKIVDSFVVDDDEAMPVVTLTRTRRPRHRMKSERHLDRTGAEWTVSYERCVCVLGAASAHSKRIEQYLETTGAMLEPDHNGPVQPMRTLHECEDAEVIVRDLDAATAGLSTLLSSPDQPSNEPDAVGDELPKLVVRQLDMPTLSLDDPIPNIATLDSLYDSIVSVWITALPPKASRSVRLAKEQLARRMAAAVSLASHVIRHEEPTLQSPVEATKDNQSQTQSQQGLLSAAGPSFYGSSQTLPGASQSQSLLPTPSPTGTPSISTQHSVLVNSTMAVLGHLCPITKPPPALLSRPVKKVLTHWPLDLNIDSYDWLSTSRTIAQQTEEEEADSQLTEKQRERLQRKAEKHLRRQRREAEASAARAVMSSQVAEVLVAPTRAPSGYGAGASQQAVGGAQGSSQVLGVGAASQGLPRRFGGKMVVRKKRKQGF</sequence>
<dbReference type="OrthoDB" id="4090074at2759"/>
<dbReference type="Pfam" id="PF20640">
    <property type="entry name" value="Rrn6_HB"/>
    <property type="match status" value="1"/>
</dbReference>
<dbReference type="InterPro" id="IPR048536">
    <property type="entry name" value="Rrn6_K-rich"/>
</dbReference>
<dbReference type="EMBL" id="NAJO01000005">
    <property type="protein sequence ID" value="OQO12112.1"/>
    <property type="molecule type" value="Genomic_DNA"/>
</dbReference>
<dbReference type="InterPro" id="IPR019350">
    <property type="entry name" value="RNA_pol_I-sp_TIF_RRN6-like"/>
</dbReference>
<feature type="compositionally biased region" description="Low complexity" evidence="2">
    <location>
        <begin position="935"/>
        <end position="949"/>
    </location>
</feature>
<dbReference type="PANTHER" id="PTHR28221">
    <property type="entry name" value="RNA POLYMERASE I-SPECIFIC TRANSCRIPTION INITIATION FACTOR RRN6"/>
    <property type="match status" value="1"/>
</dbReference>
<dbReference type="Pfam" id="PF10214">
    <property type="entry name" value="Rrn6_beta-prop"/>
    <property type="match status" value="1"/>
</dbReference>
<keyword evidence="1" id="KW-0175">Coiled coil</keyword>
<feature type="region of interest" description="Disordered" evidence="2">
    <location>
        <begin position="931"/>
        <end position="950"/>
    </location>
</feature>